<dbReference type="InterPro" id="IPR000182">
    <property type="entry name" value="GNAT_dom"/>
</dbReference>
<dbReference type="PROSITE" id="PS51186">
    <property type="entry name" value="GNAT"/>
    <property type="match status" value="1"/>
</dbReference>
<dbReference type="SUPFAM" id="SSF55729">
    <property type="entry name" value="Acyl-CoA N-acyltransferases (Nat)"/>
    <property type="match status" value="1"/>
</dbReference>
<dbReference type="Gene3D" id="3.40.630.30">
    <property type="match status" value="1"/>
</dbReference>
<evidence type="ECO:0000313" key="3">
    <source>
        <dbReference type="Proteomes" id="UP000033633"/>
    </source>
</evidence>
<evidence type="ECO:0000313" key="2">
    <source>
        <dbReference type="EMBL" id="KKD00747.1"/>
    </source>
</evidence>
<comment type="caution">
    <text evidence="2">The sequence shown here is derived from an EMBL/GenBank/DDBJ whole genome shotgun (WGS) entry which is preliminary data.</text>
</comment>
<dbReference type="RefSeq" id="WP_046219819.1">
    <property type="nucleotide sequence ID" value="NZ_JWYV01000003.1"/>
</dbReference>
<reference evidence="2 3" key="1">
    <citation type="submission" date="2014-12" db="EMBL/GenBank/DDBJ databases">
        <title>Mercury Reductase activity and rhizosphere competence traits in the genome of root associated Photobacterium halotolerans MELD1.</title>
        <authorList>
            <person name="Mathew D.C."/>
            <person name="Huang C.-C."/>
        </authorList>
    </citation>
    <scope>NUCLEOTIDE SEQUENCE [LARGE SCALE GENOMIC DNA]</scope>
    <source>
        <strain evidence="2 3">MELD1</strain>
    </source>
</reference>
<dbReference type="OrthoDB" id="6683715at2"/>
<dbReference type="Proteomes" id="UP000033633">
    <property type="component" value="Unassembled WGS sequence"/>
</dbReference>
<dbReference type="STRING" id="265726.KY46_06525"/>
<protein>
    <submittedName>
        <fullName evidence="2">Acetyltransferase</fullName>
    </submittedName>
</protein>
<keyword evidence="2" id="KW-0808">Transferase</keyword>
<dbReference type="AlphaFoldDB" id="A0A0F5VG07"/>
<dbReference type="CDD" id="cd04301">
    <property type="entry name" value="NAT_SF"/>
    <property type="match status" value="1"/>
</dbReference>
<dbReference type="PATRIC" id="fig|265726.11.peg.3214"/>
<keyword evidence="3" id="KW-1185">Reference proteome</keyword>
<evidence type="ECO:0000259" key="1">
    <source>
        <dbReference type="PROSITE" id="PS51186"/>
    </source>
</evidence>
<dbReference type="GO" id="GO:0016747">
    <property type="term" value="F:acyltransferase activity, transferring groups other than amino-acyl groups"/>
    <property type="evidence" value="ECO:0007669"/>
    <property type="project" value="InterPro"/>
</dbReference>
<dbReference type="InterPro" id="IPR016181">
    <property type="entry name" value="Acyl_CoA_acyltransferase"/>
</dbReference>
<sequence length="173" mass="19981">MNIKPELDVTSDEHAAITALRNDAFPDHQVARSYYKQLPHMRALEYRDGRLVGYLGLDYRVMRVGESIFKVLGVIDFCVAKTHQGQGIGSAMLSELCEYSQRRDVDFIILISDLAKFYTDRGFRQIHAPSAWLRLHEHRNFGVAFEDLDDLLVKPISGKRWEPGYVDWLGYLF</sequence>
<proteinExistence type="predicted"/>
<dbReference type="Pfam" id="PF13527">
    <property type="entry name" value="Acetyltransf_9"/>
    <property type="match status" value="1"/>
</dbReference>
<gene>
    <name evidence="2" type="ORF">KY46_06525</name>
</gene>
<dbReference type="EMBL" id="JWYV01000003">
    <property type="protein sequence ID" value="KKD00747.1"/>
    <property type="molecule type" value="Genomic_DNA"/>
</dbReference>
<organism evidence="2 3">
    <name type="scientific">Photobacterium halotolerans</name>
    <dbReference type="NCBI Taxonomy" id="265726"/>
    <lineage>
        <taxon>Bacteria</taxon>
        <taxon>Pseudomonadati</taxon>
        <taxon>Pseudomonadota</taxon>
        <taxon>Gammaproteobacteria</taxon>
        <taxon>Vibrionales</taxon>
        <taxon>Vibrionaceae</taxon>
        <taxon>Photobacterium</taxon>
    </lineage>
</organism>
<name>A0A0F5VG07_9GAMM</name>
<accession>A0A0F5VG07</accession>
<feature type="domain" description="N-acetyltransferase" evidence="1">
    <location>
        <begin position="1"/>
        <end position="152"/>
    </location>
</feature>